<keyword evidence="14" id="KW-1185">Reference proteome</keyword>
<evidence type="ECO:0000313" key="14">
    <source>
        <dbReference type="Proteomes" id="UP000002630"/>
    </source>
</evidence>
<dbReference type="GO" id="GO:0005524">
    <property type="term" value="F:ATP binding"/>
    <property type="evidence" value="ECO:0007669"/>
    <property type="project" value="UniProtKB-UniRule"/>
</dbReference>
<feature type="compositionally biased region" description="Polar residues" evidence="11">
    <location>
        <begin position="280"/>
        <end position="296"/>
    </location>
</feature>
<feature type="region of interest" description="Disordered" evidence="11">
    <location>
        <begin position="712"/>
        <end position="784"/>
    </location>
</feature>
<evidence type="ECO:0000256" key="5">
    <source>
        <dbReference type="ARBA" id="ARBA00038035"/>
    </source>
</evidence>
<feature type="region of interest" description="Disordered" evidence="11">
    <location>
        <begin position="41"/>
        <end position="104"/>
    </location>
</feature>
<dbReference type="eggNOG" id="KOG0581">
    <property type="taxonomic scope" value="Eukaryota"/>
</dbReference>
<evidence type="ECO:0000256" key="11">
    <source>
        <dbReference type="SAM" id="MobiDB-lite"/>
    </source>
</evidence>
<keyword evidence="4 10" id="KW-0067">ATP-binding</keyword>
<dbReference type="EMBL" id="FN648291">
    <property type="protein sequence ID" value="CBJ26035.1"/>
    <property type="molecule type" value="Genomic_DNA"/>
</dbReference>
<proteinExistence type="inferred from homology"/>
<evidence type="ECO:0000256" key="6">
    <source>
        <dbReference type="ARBA" id="ARBA00038999"/>
    </source>
</evidence>
<comment type="catalytic activity">
    <reaction evidence="7">
        <text>L-seryl-[protein] + ATP = O-phospho-L-seryl-[protein] + ADP + H(+)</text>
        <dbReference type="Rhea" id="RHEA:17989"/>
        <dbReference type="Rhea" id="RHEA-COMP:9863"/>
        <dbReference type="Rhea" id="RHEA-COMP:11604"/>
        <dbReference type="ChEBI" id="CHEBI:15378"/>
        <dbReference type="ChEBI" id="CHEBI:29999"/>
        <dbReference type="ChEBI" id="CHEBI:30616"/>
        <dbReference type="ChEBI" id="CHEBI:83421"/>
        <dbReference type="ChEBI" id="CHEBI:456216"/>
        <dbReference type="EC" id="2.7.12.2"/>
    </reaction>
</comment>
<evidence type="ECO:0000259" key="12">
    <source>
        <dbReference type="PROSITE" id="PS50011"/>
    </source>
</evidence>
<sequence>MTEEEATRWLNSRPTSSASCTSMEGARPAVAVGGLLRNCIARSDDAESRPSATATTRGSTGRSQPKFDSKRIDPFIGGSSTRSGGDDVKRQLEESKGNTSRVNTVSTAALAADAVKVRRLSSSTDSEAGGGLPTVAPAKGRPIAAARRKPRRDSFGASLQAAINASPLSIPRPPLRTLPRHGEDGTHAAAAATGAEHEPRHHPPAVRQKYNTYVDMPAISLTTPGTCEKAAGRQHGGCATGVETSQCRKRSMRQNIGRMSSCSDWVHDDEWLEVSDDESCSTGLEPSTSSPRHSKSLSLNTALGTAASYRYTPKGEILLSGFQSPIPQSGLMAAAWQAEGTQGDAVVSSAAAATISDGRDANLLADVLNDAGGRAATVGGSTVAAAAAEVAIGTMVLTPMIERVVLLGRVGEGETGVVYRAFDLLDLSLVAVKMIPVNDQKKRRQLVHEVSSLYDRLGMRGQRRRRLIDVFATTSNSTVSLVVEYMDGGSLQDLVDAGGCHDERKLGQIALQALRGLAFLHSSNLIHRDIKPANVLLNRRGELKIADFGLARTLGLLHRARTFVGTITYMSPERINGDEYSYSADVWSLGLMMLTTALGRLPFETNKGYWGVLHCIRDADAPTLPADGPWSSEFREFLRLCLEKNPERRPTCSALMETAFIRRASAAWEPGTTRSCWVNELSERKTQETRVEELESTLATIAEHVSSLIKDAESRARNGGSPFSSPRGGLGKISMTRANTTTTSTTATGTAAAGRSSISASSVPASSAEGGAPSLPPPPITITTHKYDQHCCDEQQPAFDDVERGSGGRDRREIPGLQTTSNPTFSAGCAVPAAGEGKASTVEVPARTRVLRRVGSVRSLLLGVKEDGKRLANFSQQIGLPHNTVVEQVQV</sequence>
<dbReference type="InterPro" id="IPR000719">
    <property type="entry name" value="Prot_kinase_dom"/>
</dbReference>
<protein>
    <recommendedName>
        <fullName evidence="6">mitogen-activated protein kinase kinase</fullName>
        <ecNumber evidence="6">2.7.12.2</ecNumber>
    </recommendedName>
</protein>
<organism evidence="13 14">
    <name type="scientific">Ectocarpus siliculosus</name>
    <name type="common">Brown alga</name>
    <name type="synonym">Conferva siliculosa</name>
    <dbReference type="NCBI Taxonomy" id="2880"/>
    <lineage>
        <taxon>Eukaryota</taxon>
        <taxon>Sar</taxon>
        <taxon>Stramenopiles</taxon>
        <taxon>Ochrophyta</taxon>
        <taxon>PX clade</taxon>
        <taxon>Phaeophyceae</taxon>
        <taxon>Ectocarpales</taxon>
        <taxon>Ectocarpaceae</taxon>
        <taxon>Ectocarpus</taxon>
    </lineage>
</organism>
<dbReference type="InterPro" id="IPR011009">
    <property type="entry name" value="Kinase-like_dom_sf"/>
</dbReference>
<feature type="compositionally biased region" description="Basic and acidic residues" evidence="11">
    <location>
        <begin position="84"/>
        <end position="96"/>
    </location>
</feature>
<feature type="region of interest" description="Disordered" evidence="11">
    <location>
        <begin position="120"/>
        <end position="152"/>
    </location>
</feature>
<evidence type="ECO:0000256" key="9">
    <source>
        <dbReference type="ARBA" id="ARBA00051693"/>
    </source>
</evidence>
<dbReference type="SUPFAM" id="SSF56112">
    <property type="entry name" value="Protein kinase-like (PK-like)"/>
    <property type="match status" value="1"/>
</dbReference>
<reference evidence="13 14" key="1">
    <citation type="journal article" date="2010" name="Nature">
        <title>The Ectocarpus genome and the independent evolution of multicellularity in brown algae.</title>
        <authorList>
            <person name="Cock J.M."/>
            <person name="Sterck L."/>
            <person name="Rouze P."/>
            <person name="Scornet D."/>
            <person name="Allen A.E."/>
            <person name="Amoutzias G."/>
            <person name="Anthouard V."/>
            <person name="Artiguenave F."/>
            <person name="Aury J.M."/>
            <person name="Badger J.H."/>
            <person name="Beszteri B."/>
            <person name="Billiau K."/>
            <person name="Bonnet E."/>
            <person name="Bothwell J.H."/>
            <person name="Bowler C."/>
            <person name="Boyen C."/>
            <person name="Brownlee C."/>
            <person name="Carrano C.J."/>
            <person name="Charrier B."/>
            <person name="Cho G.Y."/>
            <person name="Coelho S.M."/>
            <person name="Collen J."/>
            <person name="Corre E."/>
            <person name="Da Silva C."/>
            <person name="Delage L."/>
            <person name="Delaroque N."/>
            <person name="Dittami S.M."/>
            <person name="Doulbeau S."/>
            <person name="Elias M."/>
            <person name="Farnham G."/>
            <person name="Gachon C.M."/>
            <person name="Gschloessl B."/>
            <person name="Heesch S."/>
            <person name="Jabbari K."/>
            <person name="Jubin C."/>
            <person name="Kawai H."/>
            <person name="Kimura K."/>
            <person name="Kloareg B."/>
            <person name="Kupper F.C."/>
            <person name="Lang D."/>
            <person name="Le Bail A."/>
            <person name="Leblanc C."/>
            <person name="Lerouge P."/>
            <person name="Lohr M."/>
            <person name="Lopez P.J."/>
            <person name="Martens C."/>
            <person name="Maumus F."/>
            <person name="Michel G."/>
            <person name="Miranda-Saavedra D."/>
            <person name="Morales J."/>
            <person name="Moreau H."/>
            <person name="Motomura T."/>
            <person name="Nagasato C."/>
            <person name="Napoli C.A."/>
            <person name="Nelson D.R."/>
            <person name="Nyvall-Collen P."/>
            <person name="Peters A.F."/>
            <person name="Pommier C."/>
            <person name="Potin P."/>
            <person name="Poulain J."/>
            <person name="Quesneville H."/>
            <person name="Read B."/>
            <person name="Rensing S.A."/>
            <person name="Ritter A."/>
            <person name="Rousvoal S."/>
            <person name="Samanta M."/>
            <person name="Samson G."/>
            <person name="Schroeder D.C."/>
            <person name="Segurens B."/>
            <person name="Strittmatter M."/>
            <person name="Tonon T."/>
            <person name="Tregear J.W."/>
            <person name="Valentin K."/>
            <person name="von Dassow P."/>
            <person name="Yamagishi T."/>
            <person name="Van de Peer Y."/>
            <person name="Wincker P."/>
        </authorList>
    </citation>
    <scope>NUCLEOTIDE SEQUENCE [LARGE SCALE GENOMIC DNA]</scope>
    <source>
        <strain evidence="14">Ec32 / CCAP1310/4</strain>
    </source>
</reference>
<dbReference type="PROSITE" id="PS50011">
    <property type="entry name" value="PROTEIN_KINASE_DOM"/>
    <property type="match status" value="1"/>
</dbReference>
<dbReference type="PANTHER" id="PTHR48013">
    <property type="entry name" value="DUAL SPECIFICITY MITOGEN-ACTIVATED PROTEIN KINASE KINASE 5-RELATED"/>
    <property type="match status" value="1"/>
</dbReference>
<gene>
    <name evidence="13" type="primary">MAPKK</name>
    <name evidence="13" type="ORF">Esi_0018_0120</name>
</gene>
<keyword evidence="1" id="KW-0808">Transferase</keyword>
<dbReference type="PROSITE" id="PS00107">
    <property type="entry name" value="PROTEIN_KINASE_ATP"/>
    <property type="match status" value="1"/>
</dbReference>
<feature type="domain" description="Protein kinase" evidence="12">
    <location>
        <begin position="404"/>
        <end position="661"/>
    </location>
</feature>
<dbReference type="PANTHER" id="PTHR48013:SF9">
    <property type="entry name" value="DUAL SPECIFICITY MITOGEN-ACTIVATED PROTEIN KINASE KINASE 5"/>
    <property type="match status" value="1"/>
</dbReference>
<keyword evidence="3 13" id="KW-0418">Kinase</keyword>
<dbReference type="InterPro" id="IPR017441">
    <property type="entry name" value="Protein_kinase_ATP_BS"/>
</dbReference>
<feature type="compositionally biased region" description="Polar residues" evidence="11">
    <location>
        <begin position="9"/>
        <end position="22"/>
    </location>
</feature>
<evidence type="ECO:0000256" key="3">
    <source>
        <dbReference type="ARBA" id="ARBA00022777"/>
    </source>
</evidence>
<evidence type="ECO:0000256" key="2">
    <source>
        <dbReference type="ARBA" id="ARBA00022741"/>
    </source>
</evidence>
<comment type="similarity">
    <text evidence="5">Belongs to the protein kinase superfamily. STE Ser/Thr protein kinase family. MAP kinase kinase subfamily.</text>
</comment>
<evidence type="ECO:0000313" key="13">
    <source>
        <dbReference type="EMBL" id="CBJ26035.1"/>
    </source>
</evidence>
<dbReference type="Pfam" id="PF00069">
    <property type="entry name" value="Pkinase"/>
    <property type="match status" value="1"/>
</dbReference>
<dbReference type="EC" id="2.7.12.2" evidence="6"/>
<accession>D7FNM4</accession>
<dbReference type="STRING" id="2880.D7FNM4"/>
<dbReference type="InParanoid" id="D7FNM4"/>
<dbReference type="InterPro" id="IPR008271">
    <property type="entry name" value="Ser/Thr_kinase_AS"/>
</dbReference>
<feature type="binding site" evidence="10">
    <location>
        <position position="433"/>
    </location>
    <ligand>
        <name>ATP</name>
        <dbReference type="ChEBI" id="CHEBI:30616"/>
    </ligand>
</feature>
<dbReference type="SMART" id="SM00220">
    <property type="entry name" value="S_TKc"/>
    <property type="match status" value="1"/>
</dbReference>
<name>D7FNM4_ECTSI</name>
<dbReference type="GO" id="GO:0004708">
    <property type="term" value="F:MAP kinase kinase activity"/>
    <property type="evidence" value="ECO:0007669"/>
    <property type="project" value="UniProtKB-EC"/>
</dbReference>
<dbReference type="EMBL" id="FN649727">
    <property type="protein sequence ID" value="CBJ26035.1"/>
    <property type="molecule type" value="Genomic_DNA"/>
</dbReference>
<feature type="region of interest" description="Disordered" evidence="11">
    <location>
        <begin position="798"/>
        <end position="826"/>
    </location>
</feature>
<comment type="catalytic activity">
    <reaction evidence="8">
        <text>L-threonyl-[protein] + ATP = O-phospho-L-threonyl-[protein] + ADP + H(+)</text>
        <dbReference type="Rhea" id="RHEA:46608"/>
        <dbReference type="Rhea" id="RHEA-COMP:11060"/>
        <dbReference type="Rhea" id="RHEA-COMP:11605"/>
        <dbReference type="ChEBI" id="CHEBI:15378"/>
        <dbReference type="ChEBI" id="CHEBI:30013"/>
        <dbReference type="ChEBI" id="CHEBI:30616"/>
        <dbReference type="ChEBI" id="CHEBI:61977"/>
        <dbReference type="ChEBI" id="CHEBI:456216"/>
        <dbReference type="EC" id="2.7.12.2"/>
    </reaction>
</comment>
<comment type="catalytic activity">
    <reaction evidence="9">
        <text>L-tyrosyl-[protein] + ATP = O-phospho-L-tyrosyl-[protein] + ADP + H(+)</text>
        <dbReference type="Rhea" id="RHEA:10596"/>
        <dbReference type="Rhea" id="RHEA-COMP:10136"/>
        <dbReference type="Rhea" id="RHEA-COMP:20101"/>
        <dbReference type="ChEBI" id="CHEBI:15378"/>
        <dbReference type="ChEBI" id="CHEBI:30616"/>
        <dbReference type="ChEBI" id="CHEBI:46858"/>
        <dbReference type="ChEBI" id="CHEBI:61978"/>
        <dbReference type="ChEBI" id="CHEBI:456216"/>
        <dbReference type="EC" id="2.7.12.2"/>
    </reaction>
</comment>
<evidence type="ECO:0000256" key="4">
    <source>
        <dbReference type="ARBA" id="ARBA00022840"/>
    </source>
</evidence>
<keyword evidence="2 10" id="KW-0547">Nucleotide-binding</keyword>
<evidence type="ECO:0000256" key="1">
    <source>
        <dbReference type="ARBA" id="ARBA00022679"/>
    </source>
</evidence>
<dbReference type="Proteomes" id="UP000002630">
    <property type="component" value="Linkage Group LG02"/>
</dbReference>
<evidence type="ECO:0000256" key="7">
    <source>
        <dbReference type="ARBA" id="ARBA00049014"/>
    </source>
</evidence>
<feature type="compositionally biased region" description="Low complexity" evidence="11">
    <location>
        <begin position="733"/>
        <end position="773"/>
    </location>
</feature>
<dbReference type="AlphaFoldDB" id="D7FNM4"/>
<feature type="region of interest" description="Disordered" evidence="11">
    <location>
        <begin position="1"/>
        <end position="24"/>
    </location>
</feature>
<feature type="compositionally biased region" description="Basic and acidic residues" evidence="11">
    <location>
        <begin position="801"/>
        <end position="814"/>
    </location>
</feature>
<feature type="compositionally biased region" description="Low complexity" evidence="11">
    <location>
        <begin position="136"/>
        <end position="145"/>
    </location>
</feature>
<feature type="region of interest" description="Disordered" evidence="11">
    <location>
        <begin position="167"/>
        <end position="203"/>
    </location>
</feature>
<dbReference type="Gene3D" id="1.10.510.10">
    <property type="entry name" value="Transferase(Phosphotransferase) domain 1"/>
    <property type="match status" value="1"/>
</dbReference>
<feature type="compositionally biased region" description="Polar residues" evidence="11">
    <location>
        <begin position="50"/>
        <end position="63"/>
    </location>
</feature>
<evidence type="ECO:0000256" key="8">
    <source>
        <dbReference type="ARBA" id="ARBA00049299"/>
    </source>
</evidence>
<dbReference type="OrthoDB" id="10252354at2759"/>
<evidence type="ECO:0000256" key="10">
    <source>
        <dbReference type="PROSITE-ProRule" id="PRU10141"/>
    </source>
</evidence>
<dbReference type="PROSITE" id="PS00108">
    <property type="entry name" value="PROTEIN_KINASE_ST"/>
    <property type="match status" value="1"/>
</dbReference>
<feature type="region of interest" description="Disordered" evidence="11">
    <location>
        <begin position="277"/>
        <end position="296"/>
    </location>
</feature>